<gene>
    <name evidence="1" type="ORF">MGWOODY_Smn1738</name>
</gene>
<reference evidence="1" key="1">
    <citation type="submission" date="2015-10" db="EMBL/GenBank/DDBJ databases">
        <authorList>
            <person name="Gilbert D.G."/>
        </authorList>
    </citation>
    <scope>NUCLEOTIDE SEQUENCE</scope>
</reference>
<protein>
    <submittedName>
        <fullName evidence="1">Uncharacterized protein</fullName>
    </submittedName>
</protein>
<organism evidence="1">
    <name type="scientific">hydrothermal vent metagenome</name>
    <dbReference type="NCBI Taxonomy" id="652676"/>
    <lineage>
        <taxon>unclassified sequences</taxon>
        <taxon>metagenomes</taxon>
        <taxon>ecological metagenomes</taxon>
    </lineage>
</organism>
<sequence length="38" mass="3931">MPVTMMSLVGAGLTAGVPVSWAKAGRASVQAMRRAELE</sequence>
<accession>A0A160TGK0</accession>
<evidence type="ECO:0000313" key="1">
    <source>
        <dbReference type="EMBL" id="CUS43088.1"/>
    </source>
</evidence>
<dbReference type="AlphaFoldDB" id="A0A160TGK0"/>
<dbReference type="EMBL" id="CZQE01000005">
    <property type="protein sequence ID" value="CUS43088.1"/>
    <property type="molecule type" value="Genomic_DNA"/>
</dbReference>
<proteinExistence type="predicted"/>
<name>A0A160TGK0_9ZZZZ</name>